<evidence type="ECO:0000313" key="1">
    <source>
        <dbReference type="EMBL" id="KZT18019.1"/>
    </source>
</evidence>
<protein>
    <submittedName>
        <fullName evidence="1">Uncharacterized protein</fullName>
    </submittedName>
</protein>
<name>A0A165M853_9AGAM</name>
<proteinExistence type="predicted"/>
<evidence type="ECO:0000313" key="2">
    <source>
        <dbReference type="Proteomes" id="UP000076761"/>
    </source>
</evidence>
<organism evidence="1 2">
    <name type="scientific">Neolentinus lepideus HHB14362 ss-1</name>
    <dbReference type="NCBI Taxonomy" id="1314782"/>
    <lineage>
        <taxon>Eukaryota</taxon>
        <taxon>Fungi</taxon>
        <taxon>Dikarya</taxon>
        <taxon>Basidiomycota</taxon>
        <taxon>Agaricomycotina</taxon>
        <taxon>Agaricomycetes</taxon>
        <taxon>Gloeophyllales</taxon>
        <taxon>Gloeophyllaceae</taxon>
        <taxon>Neolentinus</taxon>
    </lineage>
</organism>
<dbReference type="Proteomes" id="UP000076761">
    <property type="component" value="Unassembled WGS sequence"/>
</dbReference>
<dbReference type="AlphaFoldDB" id="A0A165M853"/>
<gene>
    <name evidence="1" type="ORF">NEOLEDRAFT_1143915</name>
</gene>
<sequence length="52" mass="6136">TYCVLHFERVIGARKLPKLNSNTTVRFYHAFSQPFSFVQITITRSHKSYDDD</sequence>
<feature type="non-terminal residue" evidence="1">
    <location>
        <position position="1"/>
    </location>
</feature>
<keyword evidence="2" id="KW-1185">Reference proteome</keyword>
<reference evidence="1 2" key="1">
    <citation type="journal article" date="2016" name="Mol. Biol. Evol.">
        <title>Comparative Genomics of Early-Diverging Mushroom-Forming Fungi Provides Insights into the Origins of Lignocellulose Decay Capabilities.</title>
        <authorList>
            <person name="Nagy L.G."/>
            <person name="Riley R."/>
            <person name="Tritt A."/>
            <person name="Adam C."/>
            <person name="Daum C."/>
            <person name="Floudas D."/>
            <person name="Sun H."/>
            <person name="Yadav J.S."/>
            <person name="Pangilinan J."/>
            <person name="Larsson K.H."/>
            <person name="Matsuura K."/>
            <person name="Barry K."/>
            <person name="Labutti K."/>
            <person name="Kuo R."/>
            <person name="Ohm R.A."/>
            <person name="Bhattacharya S.S."/>
            <person name="Shirouzu T."/>
            <person name="Yoshinaga Y."/>
            <person name="Martin F.M."/>
            <person name="Grigoriev I.V."/>
            <person name="Hibbett D.S."/>
        </authorList>
    </citation>
    <scope>NUCLEOTIDE SEQUENCE [LARGE SCALE GENOMIC DNA]</scope>
    <source>
        <strain evidence="1 2">HHB14362 ss-1</strain>
    </source>
</reference>
<accession>A0A165M853</accession>
<dbReference type="EMBL" id="KV425726">
    <property type="protein sequence ID" value="KZT18019.1"/>
    <property type="molecule type" value="Genomic_DNA"/>
</dbReference>
<dbReference type="InParanoid" id="A0A165M853"/>